<dbReference type="InterPro" id="IPR000835">
    <property type="entry name" value="HTH_MarR-typ"/>
</dbReference>
<dbReference type="Gene3D" id="1.10.10.10">
    <property type="entry name" value="Winged helix-like DNA-binding domain superfamily/Winged helix DNA-binding domain"/>
    <property type="match status" value="1"/>
</dbReference>
<dbReference type="InterPro" id="IPR036390">
    <property type="entry name" value="WH_DNA-bd_sf"/>
</dbReference>
<evidence type="ECO:0000259" key="1">
    <source>
        <dbReference type="Pfam" id="PF12802"/>
    </source>
</evidence>
<organism evidence="2 3">
    <name type="scientific">Brevibacterium senegalense</name>
    <dbReference type="NCBI Taxonomy" id="1033736"/>
    <lineage>
        <taxon>Bacteria</taxon>
        <taxon>Bacillati</taxon>
        <taxon>Actinomycetota</taxon>
        <taxon>Actinomycetes</taxon>
        <taxon>Micrococcales</taxon>
        <taxon>Brevibacteriaceae</taxon>
        <taxon>Brevibacterium</taxon>
    </lineage>
</organism>
<sequence length="116" mass="12579">MTAPLLPCGQTGGGLGLGPGADLLGEARTLEVWRTYLETSERVMARLQAGLKADAGMDMADYNLLMVLAEAPERTLTMSVLADRIVFSVPRLSYRIGVLVERGWVDKLPCAEDKRA</sequence>
<feature type="non-terminal residue" evidence="2">
    <location>
        <position position="116"/>
    </location>
</feature>
<dbReference type="Pfam" id="PF12802">
    <property type="entry name" value="MarR_2"/>
    <property type="match status" value="1"/>
</dbReference>
<dbReference type="EMBL" id="DYUK01000241">
    <property type="protein sequence ID" value="HJG80965.1"/>
    <property type="molecule type" value="Genomic_DNA"/>
</dbReference>
<dbReference type="InterPro" id="IPR036388">
    <property type="entry name" value="WH-like_DNA-bd_sf"/>
</dbReference>
<dbReference type="GO" id="GO:0003700">
    <property type="term" value="F:DNA-binding transcription factor activity"/>
    <property type="evidence" value="ECO:0007669"/>
    <property type="project" value="InterPro"/>
</dbReference>
<dbReference type="Proteomes" id="UP000784435">
    <property type="component" value="Unassembled WGS sequence"/>
</dbReference>
<accession>A0A921SNZ5</accession>
<dbReference type="SUPFAM" id="SSF46785">
    <property type="entry name" value="Winged helix' DNA-binding domain"/>
    <property type="match status" value="1"/>
</dbReference>
<evidence type="ECO:0000313" key="3">
    <source>
        <dbReference type="Proteomes" id="UP000784435"/>
    </source>
</evidence>
<dbReference type="AlphaFoldDB" id="A0A921SNZ5"/>
<gene>
    <name evidence="2" type="ORF">K8V08_11195</name>
</gene>
<evidence type="ECO:0000313" key="2">
    <source>
        <dbReference type="EMBL" id="HJG80965.1"/>
    </source>
</evidence>
<reference evidence="2" key="1">
    <citation type="journal article" date="2021" name="PeerJ">
        <title>Extensive microbial diversity within the chicken gut microbiome revealed by metagenomics and culture.</title>
        <authorList>
            <person name="Gilroy R."/>
            <person name="Ravi A."/>
            <person name="Getino M."/>
            <person name="Pursley I."/>
            <person name="Horton D.L."/>
            <person name="Alikhan N.F."/>
            <person name="Baker D."/>
            <person name="Gharbi K."/>
            <person name="Hall N."/>
            <person name="Watson M."/>
            <person name="Adriaenssens E.M."/>
            <person name="Foster-Nyarko E."/>
            <person name="Jarju S."/>
            <person name="Secka A."/>
            <person name="Antonio M."/>
            <person name="Oren A."/>
            <person name="Chaudhuri R.R."/>
            <person name="La Ragione R."/>
            <person name="Hildebrand F."/>
            <person name="Pallen M.J."/>
        </authorList>
    </citation>
    <scope>NUCLEOTIDE SEQUENCE</scope>
    <source>
        <strain evidence="2">ChiGjej5B5-7349</strain>
    </source>
</reference>
<feature type="domain" description="HTH marR-type" evidence="1">
    <location>
        <begin position="56"/>
        <end position="116"/>
    </location>
</feature>
<proteinExistence type="predicted"/>
<reference evidence="2" key="2">
    <citation type="submission" date="2021-09" db="EMBL/GenBank/DDBJ databases">
        <authorList>
            <person name="Gilroy R."/>
        </authorList>
    </citation>
    <scope>NUCLEOTIDE SEQUENCE</scope>
    <source>
        <strain evidence="2">ChiGjej5B5-7349</strain>
    </source>
</reference>
<comment type="caution">
    <text evidence="2">The sequence shown here is derived from an EMBL/GenBank/DDBJ whole genome shotgun (WGS) entry which is preliminary data.</text>
</comment>
<name>A0A921SNZ5_9MICO</name>
<protein>
    <submittedName>
        <fullName evidence="2">MarR family transcriptional regulator</fullName>
    </submittedName>
</protein>